<feature type="compositionally biased region" description="Basic and acidic residues" evidence="1">
    <location>
        <begin position="59"/>
        <end position="73"/>
    </location>
</feature>
<accession>M3EPL8</accession>
<dbReference type="Gene3D" id="1.10.30.50">
    <property type="match status" value="1"/>
</dbReference>
<dbReference type="GO" id="GO:0003676">
    <property type="term" value="F:nucleic acid binding"/>
    <property type="evidence" value="ECO:0007669"/>
    <property type="project" value="InterPro"/>
</dbReference>
<evidence type="ECO:0000259" key="2">
    <source>
        <dbReference type="SMART" id="SM00507"/>
    </source>
</evidence>
<dbReference type="InterPro" id="IPR002711">
    <property type="entry name" value="HNH"/>
</dbReference>
<proteinExistence type="predicted"/>
<evidence type="ECO:0000256" key="1">
    <source>
        <dbReference type="SAM" id="MobiDB-lite"/>
    </source>
</evidence>
<feature type="region of interest" description="Disordered" evidence="1">
    <location>
        <begin position="59"/>
        <end position="86"/>
    </location>
</feature>
<organism evidence="3 4">
    <name type="scientific">Streptomyces bottropensis ATCC 25435</name>
    <dbReference type="NCBI Taxonomy" id="1054862"/>
    <lineage>
        <taxon>Bacteria</taxon>
        <taxon>Bacillati</taxon>
        <taxon>Actinomycetota</taxon>
        <taxon>Actinomycetes</taxon>
        <taxon>Kitasatosporales</taxon>
        <taxon>Streptomycetaceae</taxon>
        <taxon>Streptomyces</taxon>
    </lineage>
</organism>
<dbReference type="InterPro" id="IPR003615">
    <property type="entry name" value="HNH_nuc"/>
</dbReference>
<dbReference type="AlphaFoldDB" id="M3EPL8"/>
<gene>
    <name evidence="3" type="ORF">SBD_7695</name>
</gene>
<dbReference type="SMART" id="SM00507">
    <property type="entry name" value="HNHc"/>
    <property type="match status" value="1"/>
</dbReference>
<evidence type="ECO:0000313" key="3">
    <source>
        <dbReference type="EMBL" id="EMF50978.1"/>
    </source>
</evidence>
<reference evidence="4" key="1">
    <citation type="journal article" date="2013" name="Genome Announc.">
        <title>Draft Genome Sequence of Streptomyces bottropensis ATCC 25435, a Bottromycin-Producing Actinomycete.</title>
        <authorList>
            <person name="Zhang H."/>
            <person name="Zhou W."/>
            <person name="Zhuang Y."/>
            <person name="Liang X."/>
            <person name="Liu T."/>
        </authorList>
    </citation>
    <scope>NUCLEOTIDE SEQUENCE [LARGE SCALE GENOMIC DNA]</scope>
    <source>
        <strain evidence="4">ATCC 25435</strain>
    </source>
</reference>
<evidence type="ECO:0000313" key="4">
    <source>
        <dbReference type="Proteomes" id="UP000030760"/>
    </source>
</evidence>
<protein>
    <recommendedName>
        <fullName evidence="2">HNH nuclease domain-containing protein</fullName>
    </recommendedName>
</protein>
<feature type="domain" description="HNH nuclease" evidence="2">
    <location>
        <begin position="35"/>
        <end position="95"/>
    </location>
</feature>
<dbReference type="EMBL" id="KB405097">
    <property type="protein sequence ID" value="EMF50978.1"/>
    <property type="molecule type" value="Genomic_DNA"/>
</dbReference>
<dbReference type="GO" id="GO:0004519">
    <property type="term" value="F:endonuclease activity"/>
    <property type="evidence" value="ECO:0007669"/>
    <property type="project" value="InterPro"/>
</dbReference>
<dbReference type="Pfam" id="PF01844">
    <property type="entry name" value="HNH"/>
    <property type="match status" value="1"/>
</dbReference>
<dbReference type="CDD" id="cd00085">
    <property type="entry name" value="HNHc"/>
    <property type="match status" value="1"/>
</dbReference>
<feature type="region of interest" description="Disordered" evidence="1">
    <location>
        <begin position="1"/>
        <end position="27"/>
    </location>
</feature>
<dbReference type="Proteomes" id="UP000030760">
    <property type="component" value="Unassembled WGS sequence"/>
</dbReference>
<name>M3EPL8_9ACTN</name>
<feature type="compositionally biased region" description="Basic and acidic residues" evidence="1">
    <location>
        <begin position="8"/>
        <end position="17"/>
    </location>
</feature>
<dbReference type="GO" id="GO:0008270">
    <property type="term" value="F:zinc ion binding"/>
    <property type="evidence" value="ECO:0007669"/>
    <property type="project" value="InterPro"/>
</dbReference>
<sequence length="163" mass="18751">MSDAELPAPRRAEAKRVQDRRRRERMRANGGVERYTVEEIGARDGWVCGLCLDPVDRVREHPDPRSPSIDHVRTISSGGTDTRDNVRLTHWGCNHARNDSTPLRTVEEAEAQRAALGRLPGLRDLAESLKAEDMVRRSQAYHSPERYRAKLARRVERYEREGR</sequence>